<keyword evidence="2" id="KW-1185">Reference proteome</keyword>
<dbReference type="KEGG" id="dbc:MFMK1_003622"/>
<name>A0AAU0UTY3_9FIRM</name>
<evidence type="ECO:0008006" key="3">
    <source>
        <dbReference type="Google" id="ProtNLM"/>
    </source>
</evidence>
<dbReference type="EMBL" id="CP121694">
    <property type="protein sequence ID" value="WRO23754.1"/>
    <property type="molecule type" value="Genomic_DNA"/>
</dbReference>
<dbReference type="Proteomes" id="UP001329915">
    <property type="component" value="Chromosome"/>
</dbReference>
<sequence length="134" mass="16141">MSYNYFITETHITFQTLSEAEKEIGTIRIPKLSSDYRITRVTYDNDGFTHPVTKVFYRNQAQEVVFMIASGWFEEYPAEVIEHQDIKDIKWIANDEEYILRWRSSNKESYKFLITSKEEDKEWFIGLAEEYERL</sequence>
<dbReference type="AlphaFoldDB" id="A0AAU0UTY3"/>
<dbReference type="RefSeq" id="WP_366923130.1">
    <property type="nucleotide sequence ID" value="NZ_CP121694.1"/>
</dbReference>
<evidence type="ECO:0000313" key="1">
    <source>
        <dbReference type="EMBL" id="WRO23754.1"/>
    </source>
</evidence>
<evidence type="ECO:0000313" key="2">
    <source>
        <dbReference type="Proteomes" id="UP001329915"/>
    </source>
</evidence>
<reference evidence="1 2" key="1">
    <citation type="submission" date="2023-04" db="EMBL/GenBank/DDBJ databases">
        <authorList>
            <person name="Hsu D."/>
        </authorList>
    </citation>
    <scope>NUCLEOTIDE SEQUENCE [LARGE SCALE GENOMIC DNA]</scope>
    <source>
        <strain evidence="1 2">MK1</strain>
    </source>
</reference>
<organism evidence="1 2">
    <name type="scientific">Metallumcola ferriviriculae</name>
    <dbReference type="NCBI Taxonomy" id="3039180"/>
    <lineage>
        <taxon>Bacteria</taxon>
        <taxon>Bacillati</taxon>
        <taxon>Bacillota</taxon>
        <taxon>Clostridia</taxon>
        <taxon>Neomoorellales</taxon>
        <taxon>Desulfitibacteraceae</taxon>
        <taxon>Metallumcola</taxon>
    </lineage>
</organism>
<protein>
    <recommendedName>
        <fullName evidence="3">PH domain-containing protein</fullName>
    </recommendedName>
</protein>
<proteinExistence type="predicted"/>
<accession>A0AAU0UTY3</accession>
<gene>
    <name evidence="1" type="ORF">MFMK1_003622</name>
</gene>